<reference evidence="3" key="1">
    <citation type="journal article" date="2017" name="Nat. Microbiol.">
        <title>Global analysis of biosynthetic gene clusters reveals vast potential of secondary metabolite production in Penicillium species.</title>
        <authorList>
            <person name="Nielsen J.C."/>
            <person name="Grijseels S."/>
            <person name="Prigent S."/>
            <person name="Ji B."/>
            <person name="Dainat J."/>
            <person name="Nielsen K.F."/>
            <person name="Frisvad J.C."/>
            <person name="Workman M."/>
            <person name="Nielsen J."/>
        </authorList>
    </citation>
    <scope>NUCLEOTIDE SEQUENCE [LARGE SCALE GENOMIC DNA]</scope>
    <source>
        <strain evidence="3">IBT 13039</strain>
    </source>
</reference>
<accession>A0A1V6WWF5</accession>
<sequence>MQAFLARPQFAGLTTMTLSLLRGVQVSFTIRTHGRPQDASIPCQTSVRGFDNYDAESVAWGSGQLYNQDPRTPSGCEHSLPEFGSRA</sequence>
<comment type="caution">
    <text evidence="2">The sequence shown here is derived from an EMBL/GenBank/DDBJ whole genome shotgun (WGS) entry which is preliminary data.</text>
</comment>
<proteinExistence type="predicted"/>
<evidence type="ECO:0000313" key="3">
    <source>
        <dbReference type="Proteomes" id="UP000191691"/>
    </source>
</evidence>
<feature type="region of interest" description="Disordered" evidence="1">
    <location>
        <begin position="64"/>
        <end position="87"/>
    </location>
</feature>
<dbReference type="Proteomes" id="UP000191691">
    <property type="component" value="Unassembled WGS sequence"/>
</dbReference>
<dbReference type="AlphaFoldDB" id="A0A1V6WWF5"/>
<name>A0A1V6WWF5_PENNA</name>
<evidence type="ECO:0000313" key="2">
    <source>
        <dbReference type="EMBL" id="OQE67210.1"/>
    </source>
</evidence>
<keyword evidence="3" id="KW-1185">Reference proteome</keyword>
<dbReference type="EMBL" id="MOOB01000174">
    <property type="protein sequence ID" value="OQE67210.1"/>
    <property type="molecule type" value="Genomic_DNA"/>
</dbReference>
<protein>
    <submittedName>
        <fullName evidence="2">Uncharacterized protein</fullName>
    </submittedName>
</protein>
<organism evidence="2 3">
    <name type="scientific">Penicillium nalgiovense</name>
    <dbReference type="NCBI Taxonomy" id="60175"/>
    <lineage>
        <taxon>Eukaryota</taxon>
        <taxon>Fungi</taxon>
        <taxon>Dikarya</taxon>
        <taxon>Ascomycota</taxon>
        <taxon>Pezizomycotina</taxon>
        <taxon>Eurotiomycetes</taxon>
        <taxon>Eurotiomycetidae</taxon>
        <taxon>Eurotiales</taxon>
        <taxon>Aspergillaceae</taxon>
        <taxon>Penicillium</taxon>
    </lineage>
</organism>
<gene>
    <name evidence="2" type="ORF">PENNAL_c0174G02911</name>
</gene>
<feature type="non-terminal residue" evidence="2">
    <location>
        <position position="87"/>
    </location>
</feature>
<evidence type="ECO:0000256" key="1">
    <source>
        <dbReference type="SAM" id="MobiDB-lite"/>
    </source>
</evidence>